<name>A0A9P4LKL8_9PLEO</name>
<reference evidence="2" key="1">
    <citation type="journal article" date="2020" name="Stud. Mycol.">
        <title>101 Dothideomycetes genomes: a test case for predicting lifestyles and emergence of pathogens.</title>
        <authorList>
            <person name="Haridas S."/>
            <person name="Albert R."/>
            <person name="Binder M."/>
            <person name="Bloem J."/>
            <person name="Labutti K."/>
            <person name="Salamov A."/>
            <person name="Andreopoulos B."/>
            <person name="Baker S."/>
            <person name="Barry K."/>
            <person name="Bills G."/>
            <person name="Bluhm B."/>
            <person name="Cannon C."/>
            <person name="Castanera R."/>
            <person name="Culley D."/>
            <person name="Daum C."/>
            <person name="Ezra D."/>
            <person name="Gonzalez J."/>
            <person name="Henrissat B."/>
            <person name="Kuo A."/>
            <person name="Liang C."/>
            <person name="Lipzen A."/>
            <person name="Lutzoni F."/>
            <person name="Magnuson J."/>
            <person name="Mondo S."/>
            <person name="Nolan M."/>
            <person name="Ohm R."/>
            <person name="Pangilinan J."/>
            <person name="Park H.-J."/>
            <person name="Ramirez L."/>
            <person name="Alfaro M."/>
            <person name="Sun H."/>
            <person name="Tritt A."/>
            <person name="Yoshinaga Y."/>
            <person name="Zwiers L.-H."/>
            <person name="Turgeon B."/>
            <person name="Goodwin S."/>
            <person name="Spatafora J."/>
            <person name="Crous P."/>
            <person name="Grigoriev I."/>
        </authorList>
    </citation>
    <scope>NUCLEOTIDE SEQUENCE</scope>
    <source>
        <strain evidence="2">CBS 110217</strain>
    </source>
</reference>
<accession>A0A9P4LKL8</accession>
<comment type="caution">
    <text evidence="2">The sequence shown here is derived from an EMBL/GenBank/DDBJ whole genome shotgun (WGS) entry which is preliminary data.</text>
</comment>
<dbReference type="Pfam" id="PF06985">
    <property type="entry name" value="HET"/>
    <property type="match status" value="1"/>
</dbReference>
<evidence type="ECO:0000259" key="1">
    <source>
        <dbReference type="Pfam" id="PF06985"/>
    </source>
</evidence>
<sequence length="567" mass="64831">MYTKLNTHAREIRLLSLDPGAWNDTIECHLLSVSLEDALIFNALLYVWGSPRMERLTMVNGQPFATMTNIFTGLQRIRDSKSILHLWIDAVRINQADTRERGQQVELMVNIYNSAEECQTPKEQSDIYQWAGDDSDMELMDAYFERQLSLDRTVNDHGEDILGALVFLRPRADSHHLKDMSFFDADGDKLRPRDSWPAWTRIWVVQETVLAAKATLMFSYITVPWDMLASAARISHTHDQFCCENSLNTLSLEEETTIVRQRRIISREATDTRDKVYGLLGLVTNWQKRAPLVPDFSLNPKEVFIQATLSLMGTTRTDIPSLPSRESRINRTELFRAAGYNVCNVERTKDILKVRGSNPIDTVSRFGPAMLGETSTQSGVLRVIDEWYRVADMESKKNVTYAGKQSWQEAFWRTIANDGIEWHPSERTKLERLSPGIVRSVFRRLQGSEVLGWPEEWWSWVHSQLPDSEKGRFDASDCRPFLEANLDHIRLFHQSLLGATALRPSSILTGDVIVIILGRDTPFALRRKVMQGVTKTKLVGDVYIHGLMDGEDLAVDWRESSVQIPLS</sequence>
<dbReference type="PANTHER" id="PTHR24148">
    <property type="entry name" value="ANKYRIN REPEAT DOMAIN-CONTAINING PROTEIN 39 HOMOLOG-RELATED"/>
    <property type="match status" value="1"/>
</dbReference>
<organism evidence="2 3">
    <name type="scientific">Setomelanomma holmii</name>
    <dbReference type="NCBI Taxonomy" id="210430"/>
    <lineage>
        <taxon>Eukaryota</taxon>
        <taxon>Fungi</taxon>
        <taxon>Dikarya</taxon>
        <taxon>Ascomycota</taxon>
        <taxon>Pezizomycotina</taxon>
        <taxon>Dothideomycetes</taxon>
        <taxon>Pleosporomycetidae</taxon>
        <taxon>Pleosporales</taxon>
        <taxon>Pleosporineae</taxon>
        <taxon>Phaeosphaeriaceae</taxon>
        <taxon>Setomelanomma</taxon>
    </lineage>
</organism>
<keyword evidence="3" id="KW-1185">Reference proteome</keyword>
<feature type="domain" description="Heterokaryon incompatibility" evidence="1">
    <location>
        <begin position="41"/>
        <end position="207"/>
    </location>
</feature>
<protein>
    <recommendedName>
        <fullName evidence="1">Heterokaryon incompatibility domain-containing protein</fullName>
    </recommendedName>
</protein>
<dbReference type="EMBL" id="ML978230">
    <property type="protein sequence ID" value="KAF2027164.1"/>
    <property type="molecule type" value="Genomic_DNA"/>
</dbReference>
<dbReference type="PANTHER" id="PTHR24148:SF82">
    <property type="entry name" value="HETEROKARYON INCOMPATIBILITY DOMAIN-CONTAINING PROTEIN"/>
    <property type="match status" value="1"/>
</dbReference>
<gene>
    <name evidence="2" type="ORF">EK21DRAFT_102715</name>
</gene>
<proteinExistence type="predicted"/>
<dbReference type="InterPro" id="IPR010730">
    <property type="entry name" value="HET"/>
</dbReference>
<dbReference type="InterPro" id="IPR052895">
    <property type="entry name" value="HetReg/Transcr_Mod"/>
</dbReference>
<dbReference type="Proteomes" id="UP000799777">
    <property type="component" value="Unassembled WGS sequence"/>
</dbReference>
<evidence type="ECO:0000313" key="2">
    <source>
        <dbReference type="EMBL" id="KAF2027164.1"/>
    </source>
</evidence>
<dbReference type="OrthoDB" id="3557394at2759"/>
<dbReference type="AlphaFoldDB" id="A0A9P4LKL8"/>
<evidence type="ECO:0000313" key="3">
    <source>
        <dbReference type="Proteomes" id="UP000799777"/>
    </source>
</evidence>